<name>A0A292GSD2_9HYPH</name>
<accession>A0A292GSD2</accession>
<dbReference type="AlphaFoldDB" id="A0A292GSD2"/>
<feature type="compositionally biased region" description="Basic and acidic residues" evidence="1">
    <location>
        <begin position="23"/>
        <end position="33"/>
    </location>
</feature>
<sequence>MDLRTAAAEWKAPRVARGGYTRDQGDPDKERLTLEGQAQAMNWAGPAAQNHKGSSEGSITRADGKSREDILSYQAEQFFRPPSYPDQPIAGGSMSSTDSPNSNQPSVKRKLNPIFVEALMRWPTGLSGFERQEMALTLWWLRMASFLSELCTDCGEPDQMDLFGAAA</sequence>
<evidence type="ECO:0000256" key="1">
    <source>
        <dbReference type="SAM" id="MobiDB-lite"/>
    </source>
</evidence>
<feature type="region of interest" description="Disordered" evidence="1">
    <location>
        <begin position="1"/>
        <end position="107"/>
    </location>
</feature>
<protein>
    <submittedName>
        <fullName evidence="2">Uncharacterized protein</fullName>
    </submittedName>
</protein>
<evidence type="ECO:0000313" key="2">
    <source>
        <dbReference type="EMBL" id="BBA74386.1"/>
    </source>
</evidence>
<dbReference type="EMBL" id="LC171369">
    <property type="protein sequence ID" value="BBA74386.1"/>
    <property type="molecule type" value="Genomic_DNA"/>
</dbReference>
<proteinExistence type="predicted"/>
<feature type="compositionally biased region" description="Polar residues" evidence="1">
    <location>
        <begin position="93"/>
        <end position="106"/>
    </location>
</feature>
<organism evidence="2">
    <name type="scientific">Ochrobactrum sp. PW1</name>
    <dbReference type="NCBI Taxonomy" id="1882222"/>
    <lineage>
        <taxon>Bacteria</taxon>
        <taxon>Pseudomonadati</taxon>
        <taxon>Pseudomonadota</taxon>
        <taxon>Alphaproteobacteria</taxon>
        <taxon>Hyphomicrobiales</taxon>
        <taxon>Brucellaceae</taxon>
        <taxon>Brucella/Ochrobactrum group</taxon>
        <taxon>Ochrobactrum</taxon>
    </lineage>
</organism>
<reference evidence="2" key="1">
    <citation type="submission" date="2016-07" db="EMBL/GenBank/DDBJ databases">
        <title>Genomics reveals synergistic degradation of pyrene by five bacteria in a mangrove sediment-derived bacterial consortium.</title>
        <authorList>
            <person name="Wanapaisan P."/>
            <person name="Vejarano F."/>
            <person name="Chakraborty J."/>
            <person name="Shintani M."/>
            <person name="Muangchinda C."/>
            <person name="Laothamteep N."/>
            <person name="Suzuki-Minakuchi C."/>
            <person name="Inoue K."/>
            <person name="Nojiri H."/>
            <person name="Pinyakong O."/>
        </authorList>
    </citation>
    <scope>NUCLEOTIDE SEQUENCE</scope>
    <source>
        <strain evidence="2">PW1</strain>
    </source>
</reference>